<dbReference type="AlphaFoldDB" id="A0AAN7FHM2"/>
<keyword evidence="2" id="KW-1185">Reference proteome</keyword>
<evidence type="ECO:0000313" key="1">
    <source>
        <dbReference type="EMBL" id="KAK4594112.1"/>
    </source>
</evidence>
<dbReference type="EMBL" id="JAXUIC010000004">
    <property type="protein sequence ID" value="KAK4594112.1"/>
    <property type="molecule type" value="Genomic_DNA"/>
</dbReference>
<organism evidence="1 2">
    <name type="scientific">Quercus rubra</name>
    <name type="common">Northern red oak</name>
    <name type="synonym">Quercus borealis</name>
    <dbReference type="NCBI Taxonomy" id="3512"/>
    <lineage>
        <taxon>Eukaryota</taxon>
        <taxon>Viridiplantae</taxon>
        <taxon>Streptophyta</taxon>
        <taxon>Embryophyta</taxon>
        <taxon>Tracheophyta</taxon>
        <taxon>Spermatophyta</taxon>
        <taxon>Magnoliopsida</taxon>
        <taxon>eudicotyledons</taxon>
        <taxon>Gunneridae</taxon>
        <taxon>Pentapetalae</taxon>
        <taxon>rosids</taxon>
        <taxon>fabids</taxon>
        <taxon>Fagales</taxon>
        <taxon>Fagaceae</taxon>
        <taxon>Quercus</taxon>
    </lineage>
</organism>
<protein>
    <recommendedName>
        <fullName evidence="3">Reverse transcriptase</fullName>
    </recommendedName>
</protein>
<dbReference type="PANTHER" id="PTHR33116">
    <property type="entry name" value="REVERSE TRANSCRIPTASE ZINC-BINDING DOMAIN-CONTAINING PROTEIN-RELATED-RELATED"/>
    <property type="match status" value="1"/>
</dbReference>
<gene>
    <name evidence="1" type="ORF">RGQ29_017975</name>
</gene>
<reference evidence="1 2" key="1">
    <citation type="journal article" date="2023" name="G3 (Bethesda)">
        <title>A haplotype-resolved chromosome-scale genome for Quercus rubra L. provides insights into the genetics of adaptive traits for red oak species.</title>
        <authorList>
            <person name="Kapoor B."/>
            <person name="Jenkins J."/>
            <person name="Schmutz J."/>
            <person name="Zhebentyayeva T."/>
            <person name="Kuelheim C."/>
            <person name="Coggeshall M."/>
            <person name="Heim C."/>
            <person name="Lasky J.R."/>
            <person name="Leites L."/>
            <person name="Islam-Faridi N."/>
            <person name="Romero-Severson J."/>
            <person name="DeLeo V.L."/>
            <person name="Lucas S.M."/>
            <person name="Lazic D."/>
            <person name="Gailing O."/>
            <person name="Carlson J."/>
            <person name="Staton M."/>
        </authorList>
    </citation>
    <scope>NUCLEOTIDE SEQUENCE [LARGE SCALE GENOMIC DNA]</scope>
    <source>
        <strain evidence="1">Pseudo-F2</strain>
    </source>
</reference>
<sequence length="259" mass="30089">MGARVMTNSDKYLGLPMTCGKSRVNTFKELEEKIHKRVLGWKEKFISKAGREVLIKKVAQAIPTYAMSLFKLPKSMYDSINSLLAKYWWGQNKEERKIHWVNWKKLCTSKQKGGMGFRDLHAFNLAMLSKQAWRLTQDINSLFYKVYKARYFPNCSFMTAQLGSNPSFVWRSLVAARDIIFNGSKWWVEDGKTVGVYSHKWLSHPPIPLNEHAQDMKVSELLDVESRQWDRGKIETLFAPRTRQEILAIPLDHLNSPTC</sequence>
<evidence type="ECO:0000313" key="2">
    <source>
        <dbReference type="Proteomes" id="UP001324115"/>
    </source>
</evidence>
<evidence type="ECO:0008006" key="3">
    <source>
        <dbReference type="Google" id="ProtNLM"/>
    </source>
</evidence>
<dbReference type="PANTHER" id="PTHR33116:SF86">
    <property type="entry name" value="REVERSE TRANSCRIPTASE DOMAIN-CONTAINING PROTEIN"/>
    <property type="match status" value="1"/>
</dbReference>
<accession>A0AAN7FHM2</accession>
<name>A0AAN7FHM2_QUERU</name>
<comment type="caution">
    <text evidence="1">The sequence shown here is derived from an EMBL/GenBank/DDBJ whole genome shotgun (WGS) entry which is preliminary data.</text>
</comment>
<proteinExistence type="predicted"/>
<dbReference type="Proteomes" id="UP001324115">
    <property type="component" value="Unassembled WGS sequence"/>
</dbReference>